<dbReference type="InterPro" id="IPR009057">
    <property type="entry name" value="Homeodomain-like_sf"/>
</dbReference>
<comment type="caution">
    <text evidence="6">The sequence shown here is derived from an EMBL/GenBank/DDBJ whole genome shotgun (WGS) entry which is preliminary data.</text>
</comment>
<dbReference type="InterPro" id="IPR050204">
    <property type="entry name" value="AraC_XylS_family_regulators"/>
</dbReference>
<dbReference type="SMART" id="SM00342">
    <property type="entry name" value="HTH_ARAC"/>
    <property type="match status" value="1"/>
</dbReference>
<organism evidence="6 7">
    <name type="scientific">Quadrisphaera granulorum</name>
    <dbReference type="NCBI Taxonomy" id="317664"/>
    <lineage>
        <taxon>Bacteria</taxon>
        <taxon>Bacillati</taxon>
        <taxon>Actinomycetota</taxon>
        <taxon>Actinomycetes</taxon>
        <taxon>Kineosporiales</taxon>
        <taxon>Kineosporiaceae</taxon>
        <taxon>Quadrisphaera</taxon>
    </lineage>
</organism>
<keyword evidence="3" id="KW-0804">Transcription</keyword>
<dbReference type="GO" id="GO:0003700">
    <property type="term" value="F:DNA-binding transcription factor activity"/>
    <property type="evidence" value="ECO:0007669"/>
    <property type="project" value="InterPro"/>
</dbReference>
<evidence type="ECO:0000259" key="5">
    <source>
        <dbReference type="PROSITE" id="PS01124"/>
    </source>
</evidence>
<keyword evidence="2 6" id="KW-0238">DNA-binding</keyword>
<dbReference type="InterPro" id="IPR035418">
    <property type="entry name" value="AraC-bd_2"/>
</dbReference>
<feature type="compositionally biased region" description="Low complexity" evidence="4">
    <location>
        <begin position="18"/>
        <end position="41"/>
    </location>
</feature>
<dbReference type="GO" id="GO:0043565">
    <property type="term" value="F:sequence-specific DNA binding"/>
    <property type="evidence" value="ECO:0007669"/>
    <property type="project" value="InterPro"/>
</dbReference>
<dbReference type="PROSITE" id="PS00041">
    <property type="entry name" value="HTH_ARAC_FAMILY_1"/>
    <property type="match status" value="1"/>
</dbReference>
<dbReference type="AlphaFoldDB" id="A0A316A8N9"/>
<feature type="compositionally biased region" description="Polar residues" evidence="4">
    <location>
        <begin position="1"/>
        <end position="12"/>
    </location>
</feature>
<dbReference type="Pfam" id="PF14525">
    <property type="entry name" value="AraC_binding_2"/>
    <property type="match status" value="1"/>
</dbReference>
<evidence type="ECO:0000313" key="6">
    <source>
        <dbReference type="EMBL" id="PWJ53568.1"/>
    </source>
</evidence>
<accession>A0A316A8N9</accession>
<name>A0A316A8N9_9ACTN</name>
<dbReference type="EMBL" id="QGDQ01000012">
    <property type="protein sequence ID" value="PWJ53568.1"/>
    <property type="molecule type" value="Genomic_DNA"/>
</dbReference>
<evidence type="ECO:0000256" key="3">
    <source>
        <dbReference type="ARBA" id="ARBA00023163"/>
    </source>
</evidence>
<keyword evidence="1" id="KW-0805">Transcription regulation</keyword>
<feature type="region of interest" description="Disordered" evidence="4">
    <location>
        <begin position="1"/>
        <end position="54"/>
    </location>
</feature>
<dbReference type="PANTHER" id="PTHR46796">
    <property type="entry name" value="HTH-TYPE TRANSCRIPTIONAL ACTIVATOR RHAS-RELATED"/>
    <property type="match status" value="1"/>
</dbReference>
<dbReference type="InterPro" id="IPR018060">
    <property type="entry name" value="HTH_AraC"/>
</dbReference>
<evidence type="ECO:0000256" key="1">
    <source>
        <dbReference type="ARBA" id="ARBA00023015"/>
    </source>
</evidence>
<evidence type="ECO:0000256" key="2">
    <source>
        <dbReference type="ARBA" id="ARBA00023125"/>
    </source>
</evidence>
<dbReference type="SUPFAM" id="SSF46689">
    <property type="entry name" value="Homeodomain-like"/>
    <property type="match status" value="2"/>
</dbReference>
<dbReference type="OrthoDB" id="5464689at2"/>
<proteinExistence type="predicted"/>
<feature type="domain" description="HTH araC/xylS-type" evidence="5">
    <location>
        <begin position="269"/>
        <end position="370"/>
    </location>
</feature>
<keyword evidence="7" id="KW-1185">Reference proteome</keyword>
<dbReference type="Gene3D" id="1.10.10.60">
    <property type="entry name" value="Homeodomain-like"/>
    <property type="match status" value="1"/>
</dbReference>
<protein>
    <submittedName>
        <fullName evidence="6">AraC-like DNA-binding protein</fullName>
    </submittedName>
</protein>
<dbReference type="Proteomes" id="UP000245469">
    <property type="component" value="Unassembled WGS sequence"/>
</dbReference>
<dbReference type="PROSITE" id="PS01124">
    <property type="entry name" value="HTH_ARAC_FAMILY_2"/>
    <property type="match status" value="1"/>
</dbReference>
<evidence type="ECO:0000256" key="4">
    <source>
        <dbReference type="SAM" id="MobiDB-lite"/>
    </source>
</evidence>
<dbReference type="Pfam" id="PF12833">
    <property type="entry name" value="HTH_18"/>
    <property type="match status" value="1"/>
</dbReference>
<sequence>MTPQLALQTVPTAPTPPRALRSAGRARALSSSPSSSPPLSLVKPHDAAPATAPKGVVVERHTHDVDEARTSVGQLFCDHRLEPRGGSELSLDLRGFQHSGVGVVRLDYGTDVQIEPGRLESFYLVQVPLAGRAAVRQGGAEVVSTPRTASVLGPDAPVSMRWDAGTPQLILYAHRSVVAGYAAAALGRKVSSRLDFALDFDLTTPAASAWRRTLGYAAAEVDADSPCLDDARWVRHVRSVLVGQLFEAHRCSLSEELTTGAPATSRAVAAAKTLVDDDPAAAHTVEDLARHAGVSVRALQEGFRRQLGTTPMEYVRSCRLEAAHRALRAADPTEASVTDLATAAGFTHLGRFSVDYRKRFGCSPSATLRS</sequence>
<gene>
    <name evidence="6" type="ORF">BXY45_112142</name>
</gene>
<dbReference type="PANTHER" id="PTHR46796:SF12">
    <property type="entry name" value="HTH-TYPE DNA-BINDING TRANSCRIPTIONAL ACTIVATOR EUTR"/>
    <property type="match status" value="1"/>
</dbReference>
<dbReference type="InterPro" id="IPR018062">
    <property type="entry name" value="HTH_AraC-typ_CS"/>
</dbReference>
<evidence type="ECO:0000313" key="7">
    <source>
        <dbReference type="Proteomes" id="UP000245469"/>
    </source>
</evidence>
<dbReference type="RefSeq" id="WP_109774575.1">
    <property type="nucleotide sequence ID" value="NZ_QGDQ01000012.1"/>
</dbReference>
<reference evidence="6 7" key="1">
    <citation type="submission" date="2018-03" db="EMBL/GenBank/DDBJ databases">
        <title>Genomic Encyclopedia of Archaeal and Bacterial Type Strains, Phase II (KMG-II): from individual species to whole genera.</title>
        <authorList>
            <person name="Goeker M."/>
        </authorList>
    </citation>
    <scope>NUCLEOTIDE SEQUENCE [LARGE SCALE GENOMIC DNA]</scope>
    <source>
        <strain evidence="6 7">DSM 44889</strain>
    </source>
</reference>